<evidence type="ECO:0000313" key="2">
    <source>
        <dbReference type="Proteomes" id="UP000009183"/>
    </source>
</evidence>
<keyword evidence="2" id="KW-1185">Reference proteome</keyword>
<gene>
    <name evidence="1" type="ordered locus">VIT_06s0004g02150</name>
</gene>
<organism evidence="1 2">
    <name type="scientific">Vitis vinifera</name>
    <name type="common">Grape</name>
    <dbReference type="NCBI Taxonomy" id="29760"/>
    <lineage>
        <taxon>Eukaryota</taxon>
        <taxon>Viridiplantae</taxon>
        <taxon>Streptophyta</taxon>
        <taxon>Embryophyta</taxon>
        <taxon>Tracheophyta</taxon>
        <taxon>Spermatophyta</taxon>
        <taxon>Magnoliopsida</taxon>
        <taxon>eudicotyledons</taxon>
        <taxon>Gunneridae</taxon>
        <taxon>Pentapetalae</taxon>
        <taxon>rosids</taxon>
        <taxon>Vitales</taxon>
        <taxon>Vitaceae</taxon>
        <taxon>Viteae</taxon>
        <taxon>Vitis</taxon>
    </lineage>
</organism>
<evidence type="ECO:0000313" key="1">
    <source>
        <dbReference type="EMBL" id="CBI16374.3"/>
    </source>
</evidence>
<dbReference type="InParanoid" id="D7SL46"/>
<dbReference type="EMBL" id="FN594951">
    <property type="protein sequence ID" value="CBI16374.3"/>
    <property type="molecule type" value="Genomic_DNA"/>
</dbReference>
<dbReference type="Proteomes" id="UP000009183">
    <property type="component" value="Chromosome 6"/>
</dbReference>
<reference evidence="2" key="1">
    <citation type="journal article" date="2007" name="Nature">
        <title>The grapevine genome sequence suggests ancestral hexaploidization in major angiosperm phyla.</title>
        <authorList>
            <consortium name="The French-Italian Public Consortium for Grapevine Genome Characterization."/>
            <person name="Jaillon O."/>
            <person name="Aury J.-M."/>
            <person name="Noel B."/>
            <person name="Policriti A."/>
            <person name="Clepet C."/>
            <person name="Casagrande A."/>
            <person name="Choisne N."/>
            <person name="Aubourg S."/>
            <person name="Vitulo N."/>
            <person name="Jubin C."/>
            <person name="Vezzi A."/>
            <person name="Legeai F."/>
            <person name="Hugueney P."/>
            <person name="Dasilva C."/>
            <person name="Horner D."/>
            <person name="Mica E."/>
            <person name="Jublot D."/>
            <person name="Poulain J."/>
            <person name="Bruyere C."/>
            <person name="Billault A."/>
            <person name="Segurens B."/>
            <person name="Gouyvenoux M."/>
            <person name="Ugarte E."/>
            <person name="Cattonaro F."/>
            <person name="Anthouard V."/>
            <person name="Vico V."/>
            <person name="Del Fabbro C."/>
            <person name="Alaux M."/>
            <person name="Di Gaspero G."/>
            <person name="Dumas V."/>
            <person name="Felice N."/>
            <person name="Paillard S."/>
            <person name="Juman I."/>
            <person name="Moroldo M."/>
            <person name="Scalabrin S."/>
            <person name="Canaguier A."/>
            <person name="Le Clainche I."/>
            <person name="Malacrida G."/>
            <person name="Durand E."/>
            <person name="Pesole G."/>
            <person name="Laucou V."/>
            <person name="Chatelet P."/>
            <person name="Merdinoglu D."/>
            <person name="Delledonne M."/>
            <person name="Pezzotti M."/>
            <person name="Lecharny A."/>
            <person name="Scarpelli C."/>
            <person name="Artiguenave F."/>
            <person name="Pe M.E."/>
            <person name="Valle G."/>
            <person name="Morgante M."/>
            <person name="Caboche M."/>
            <person name="Adam-Blondon A.-F."/>
            <person name="Weissenbach J."/>
            <person name="Quetier F."/>
            <person name="Wincker P."/>
        </authorList>
    </citation>
    <scope>NUCLEOTIDE SEQUENCE [LARGE SCALE GENOMIC DNA]</scope>
    <source>
        <strain evidence="2">cv. Pinot noir / PN40024</strain>
    </source>
</reference>
<name>D7SL46_VITVI</name>
<dbReference type="HOGENOM" id="CLU_3110332_0_0_1"/>
<proteinExistence type="predicted"/>
<dbReference type="AlphaFoldDB" id="D7SL46"/>
<protein>
    <submittedName>
        <fullName evidence="1">Uncharacterized protein</fullName>
    </submittedName>
</protein>
<sequence>MFTLDAKEATFLGMKDNNINTNLNFDAVLTAKSMNYNQQLSKPNKNTWDII</sequence>
<dbReference type="PaxDb" id="29760-VIT_06s0004g02150.t01"/>
<accession>D7SL46</accession>